<accession>A0A841FMB9</accession>
<comment type="caution">
    <text evidence="2">The sequence shown here is derived from an EMBL/GenBank/DDBJ whole genome shotgun (WGS) entry which is preliminary data.</text>
</comment>
<organism evidence="2 3">
    <name type="scientific">Phytomonospora endophytica</name>
    <dbReference type="NCBI Taxonomy" id="714109"/>
    <lineage>
        <taxon>Bacteria</taxon>
        <taxon>Bacillati</taxon>
        <taxon>Actinomycetota</taxon>
        <taxon>Actinomycetes</taxon>
        <taxon>Micromonosporales</taxon>
        <taxon>Micromonosporaceae</taxon>
        <taxon>Phytomonospora</taxon>
    </lineage>
</organism>
<dbReference type="AlphaFoldDB" id="A0A841FMB9"/>
<name>A0A841FMB9_9ACTN</name>
<evidence type="ECO:0000313" key="3">
    <source>
        <dbReference type="Proteomes" id="UP000548476"/>
    </source>
</evidence>
<reference evidence="2 3" key="1">
    <citation type="submission" date="2020-08" db="EMBL/GenBank/DDBJ databases">
        <title>Genomic Encyclopedia of Type Strains, Phase IV (KMG-IV): sequencing the most valuable type-strain genomes for metagenomic binning, comparative biology and taxonomic classification.</title>
        <authorList>
            <person name="Goeker M."/>
        </authorList>
    </citation>
    <scope>NUCLEOTIDE SEQUENCE [LARGE SCALE GENOMIC DNA]</scope>
    <source>
        <strain evidence="2 3">YIM 65646</strain>
    </source>
</reference>
<dbReference type="Proteomes" id="UP000548476">
    <property type="component" value="Unassembled WGS sequence"/>
</dbReference>
<proteinExistence type="predicted"/>
<gene>
    <name evidence="2" type="ORF">HNR73_002197</name>
</gene>
<keyword evidence="3" id="KW-1185">Reference proteome</keyword>
<feature type="region of interest" description="Disordered" evidence="1">
    <location>
        <begin position="43"/>
        <end position="63"/>
    </location>
</feature>
<evidence type="ECO:0000313" key="2">
    <source>
        <dbReference type="EMBL" id="MBB6034347.1"/>
    </source>
</evidence>
<protein>
    <submittedName>
        <fullName evidence="2">Uncharacterized protein</fullName>
    </submittedName>
</protein>
<sequence length="123" mass="12567">MSTRRGARATGGSPLRLAVLLLALLAAVVLGSVHTGEAVAHPAPTVSASQPDSDAPCLPHPDYPEHSARALGGAFTGADLADGDAHTAEGPDRFAVRAVPMPAERLTAAETGRLLAVLCVWRT</sequence>
<dbReference type="RefSeq" id="WP_184787208.1">
    <property type="nucleotide sequence ID" value="NZ_BONT01000045.1"/>
</dbReference>
<dbReference type="EMBL" id="JACHGT010000004">
    <property type="protein sequence ID" value="MBB6034347.1"/>
    <property type="molecule type" value="Genomic_DNA"/>
</dbReference>
<evidence type="ECO:0000256" key="1">
    <source>
        <dbReference type="SAM" id="MobiDB-lite"/>
    </source>
</evidence>